<protein>
    <submittedName>
        <fullName evidence="1">Helix-turn-helix transcriptional regulator</fullName>
    </submittedName>
</protein>
<comment type="caution">
    <text evidence="1">The sequence shown here is derived from an EMBL/GenBank/DDBJ whole genome shotgun (WGS) entry which is preliminary data.</text>
</comment>
<dbReference type="Proteomes" id="UP001607221">
    <property type="component" value="Unassembled WGS sequence"/>
</dbReference>
<keyword evidence="2" id="KW-1185">Reference proteome</keyword>
<reference evidence="1 2" key="1">
    <citation type="submission" date="2024-10" db="EMBL/GenBank/DDBJ databases">
        <authorList>
            <person name="Yibar A."/>
            <person name="Saticioglu I.B."/>
            <person name="Duman M."/>
            <person name="Ajmi N."/>
            <person name="Gurler F."/>
            <person name="Ay H."/>
            <person name="Onuk E."/>
            <person name="Guler S."/>
            <person name="Romalde J.L."/>
        </authorList>
    </citation>
    <scope>NUCLEOTIDE SEQUENCE [LARGE SCALE GENOMIC DNA]</scope>
    <source>
        <strain evidence="1 2">1-TCBS-A</strain>
    </source>
</reference>
<name>A0ABW7J5T1_9VIBR</name>
<dbReference type="RefSeq" id="WP_038892051.1">
    <property type="nucleotide sequence ID" value="NZ_JBIHSE010000001.1"/>
</dbReference>
<proteinExistence type="predicted"/>
<dbReference type="EMBL" id="JBIHSE010000001">
    <property type="protein sequence ID" value="MFH0271685.1"/>
    <property type="molecule type" value="Genomic_DNA"/>
</dbReference>
<evidence type="ECO:0000313" key="2">
    <source>
        <dbReference type="Proteomes" id="UP001607221"/>
    </source>
</evidence>
<dbReference type="InterPro" id="IPR010260">
    <property type="entry name" value="AlpA"/>
</dbReference>
<dbReference type="Pfam" id="PF05930">
    <property type="entry name" value="Phage_AlpA"/>
    <property type="match status" value="1"/>
</dbReference>
<evidence type="ECO:0000313" key="1">
    <source>
        <dbReference type="EMBL" id="MFH0271685.1"/>
    </source>
</evidence>
<sequence>MFTKLQIAKKLSVSKGTVSNLPNFPNKIESDFMGKLAVYHTQEVNAWFLGMINQRGYQYSGDIEKERVVRLGELALHLKRSKSHIYEQVNKGTLPPLVTIGNRASGFLLSEINTKLLECGLNQIE</sequence>
<accession>A0ABW7J5T1</accession>
<organism evidence="1 2">
    <name type="scientific">Vibrio jasicida</name>
    <dbReference type="NCBI Taxonomy" id="766224"/>
    <lineage>
        <taxon>Bacteria</taxon>
        <taxon>Pseudomonadati</taxon>
        <taxon>Pseudomonadota</taxon>
        <taxon>Gammaproteobacteria</taxon>
        <taxon>Vibrionales</taxon>
        <taxon>Vibrionaceae</taxon>
        <taxon>Vibrio</taxon>
    </lineage>
</organism>
<gene>
    <name evidence="1" type="ORF">ACGRHZ_10075</name>
</gene>